<gene>
    <name evidence="1" type="ORF">KQX54_012142</name>
</gene>
<comment type="caution">
    <text evidence="1">The sequence shown here is derived from an EMBL/GenBank/DDBJ whole genome shotgun (WGS) entry which is preliminary data.</text>
</comment>
<dbReference type="Proteomes" id="UP000826195">
    <property type="component" value="Unassembled WGS sequence"/>
</dbReference>
<sequence>MASGLIHSILVKAKPNSLSCSQKLFDSMAAATFLYAAPIWAIPYRDLVERNQTFTKDFLVRHFGLRRTTSGALIRIRVLQIEEDRLRKACLKRKSRLLFDGNCHIASITVKTITTELLPDLSTLNPRTWTAHKTTFFDKYKAHLMQTDNHLHENAHYLQNPPSNMAKNYLNARIAFQAIKLILQ</sequence>
<proteinExistence type="predicted"/>
<evidence type="ECO:0000313" key="1">
    <source>
        <dbReference type="EMBL" id="KAH0561067.1"/>
    </source>
</evidence>
<protein>
    <submittedName>
        <fullName evidence="1">Uncharacterized protein</fullName>
    </submittedName>
</protein>
<evidence type="ECO:0000313" key="2">
    <source>
        <dbReference type="Proteomes" id="UP000826195"/>
    </source>
</evidence>
<keyword evidence="2" id="KW-1185">Reference proteome</keyword>
<accession>A0AAV7IV43</accession>
<name>A0AAV7IV43_COTGL</name>
<reference evidence="1 2" key="1">
    <citation type="journal article" date="2021" name="J. Hered.">
        <title>A chromosome-level genome assembly of the parasitoid wasp, Cotesia glomerata (Hymenoptera: Braconidae).</title>
        <authorList>
            <person name="Pinto B.J."/>
            <person name="Weis J.J."/>
            <person name="Gamble T."/>
            <person name="Ode P.J."/>
            <person name="Paul R."/>
            <person name="Zaspel J.M."/>
        </authorList>
    </citation>
    <scope>NUCLEOTIDE SEQUENCE [LARGE SCALE GENOMIC DNA]</scope>
    <source>
        <strain evidence="1">CgM1</strain>
    </source>
</reference>
<organism evidence="1 2">
    <name type="scientific">Cotesia glomerata</name>
    <name type="common">Lepidopteran parasitic wasp</name>
    <name type="synonym">Apanteles glomeratus</name>
    <dbReference type="NCBI Taxonomy" id="32391"/>
    <lineage>
        <taxon>Eukaryota</taxon>
        <taxon>Metazoa</taxon>
        <taxon>Ecdysozoa</taxon>
        <taxon>Arthropoda</taxon>
        <taxon>Hexapoda</taxon>
        <taxon>Insecta</taxon>
        <taxon>Pterygota</taxon>
        <taxon>Neoptera</taxon>
        <taxon>Endopterygota</taxon>
        <taxon>Hymenoptera</taxon>
        <taxon>Apocrita</taxon>
        <taxon>Ichneumonoidea</taxon>
        <taxon>Braconidae</taxon>
        <taxon>Microgastrinae</taxon>
        <taxon>Cotesia</taxon>
    </lineage>
</organism>
<dbReference type="AlphaFoldDB" id="A0AAV7IV43"/>
<dbReference type="EMBL" id="JAHXZJ010000374">
    <property type="protein sequence ID" value="KAH0561067.1"/>
    <property type="molecule type" value="Genomic_DNA"/>
</dbReference>